<dbReference type="Proteomes" id="UP000241118">
    <property type="component" value="Unassembled WGS sequence"/>
</dbReference>
<feature type="region of interest" description="Disordered" evidence="1">
    <location>
        <begin position="240"/>
        <end position="275"/>
    </location>
</feature>
<feature type="region of interest" description="Disordered" evidence="1">
    <location>
        <begin position="1"/>
        <end position="57"/>
    </location>
</feature>
<proteinExistence type="predicted"/>
<evidence type="ECO:0000313" key="3">
    <source>
        <dbReference type="Proteomes" id="UP000241118"/>
    </source>
</evidence>
<organism evidence="2 3">
    <name type="scientific">Saccharothrix carnea</name>
    <dbReference type="NCBI Taxonomy" id="1280637"/>
    <lineage>
        <taxon>Bacteria</taxon>
        <taxon>Bacillati</taxon>
        <taxon>Actinomycetota</taxon>
        <taxon>Actinomycetes</taxon>
        <taxon>Pseudonocardiales</taxon>
        <taxon>Pseudonocardiaceae</taxon>
        <taxon>Saccharothrix</taxon>
    </lineage>
</organism>
<sequence>MSDPQHPSGPRTTRRRPPGVTASWNDRDSPARRTVGWRSRPPAAGQRPGIGIPPGSCRSERAVRIAASRTARCNPHRATRPGRERWLLNTPRRTWPDHPQGGPAVLCADSGKFDLPRRRVLYTRMPRPVRRAMRPAEPAVGRPADVPPGFAGDPAPDSVRSANANVAPSSSAPPSHRPAPSQASPAAAVAASGRCRPHRCPRPRRARAQRPTGVDQALSRRGKVTSRRMSSTAAAIGMATSAPMTPSNTPPSSTATTVTNAGTLTARPMILGTSR</sequence>
<feature type="compositionally biased region" description="Low complexity" evidence="1">
    <location>
        <begin position="158"/>
        <end position="194"/>
    </location>
</feature>
<reference evidence="2 3" key="1">
    <citation type="submission" date="2018-03" db="EMBL/GenBank/DDBJ databases">
        <title>Genomic Encyclopedia of Type Strains, Phase III (KMG-III): the genomes of soil and plant-associated and newly described type strains.</title>
        <authorList>
            <person name="Whitman W."/>
        </authorList>
    </citation>
    <scope>NUCLEOTIDE SEQUENCE [LARGE SCALE GENOMIC DNA]</scope>
    <source>
        <strain evidence="2 3">CGMCC 4.7097</strain>
    </source>
</reference>
<evidence type="ECO:0000313" key="2">
    <source>
        <dbReference type="EMBL" id="PSL51473.1"/>
    </source>
</evidence>
<name>A0A2P8HZ59_SACCR</name>
<dbReference type="EMBL" id="PYAX01000020">
    <property type="protein sequence ID" value="PSL51473.1"/>
    <property type="molecule type" value="Genomic_DNA"/>
</dbReference>
<feature type="compositionally biased region" description="Low complexity" evidence="1">
    <location>
        <begin position="240"/>
        <end position="266"/>
    </location>
</feature>
<feature type="compositionally biased region" description="Basic residues" evidence="1">
    <location>
        <begin position="195"/>
        <end position="208"/>
    </location>
</feature>
<accession>A0A2P8HZ59</accession>
<dbReference type="AlphaFoldDB" id="A0A2P8HZ59"/>
<protein>
    <submittedName>
        <fullName evidence="2">Uncharacterized protein</fullName>
    </submittedName>
</protein>
<feature type="region of interest" description="Disordered" evidence="1">
    <location>
        <begin position="132"/>
        <end position="228"/>
    </location>
</feature>
<gene>
    <name evidence="2" type="ORF">B0I31_1203</name>
</gene>
<keyword evidence="3" id="KW-1185">Reference proteome</keyword>
<comment type="caution">
    <text evidence="2">The sequence shown here is derived from an EMBL/GenBank/DDBJ whole genome shotgun (WGS) entry which is preliminary data.</text>
</comment>
<evidence type="ECO:0000256" key="1">
    <source>
        <dbReference type="SAM" id="MobiDB-lite"/>
    </source>
</evidence>